<dbReference type="EMBL" id="MU825874">
    <property type="protein sequence ID" value="KAJ7386997.1"/>
    <property type="molecule type" value="Genomic_DNA"/>
</dbReference>
<evidence type="ECO:0000313" key="3">
    <source>
        <dbReference type="Proteomes" id="UP001163046"/>
    </source>
</evidence>
<feature type="transmembrane region" description="Helical" evidence="1">
    <location>
        <begin position="335"/>
        <end position="357"/>
    </location>
</feature>
<evidence type="ECO:0000256" key="1">
    <source>
        <dbReference type="SAM" id="Phobius"/>
    </source>
</evidence>
<keyword evidence="1" id="KW-1133">Transmembrane helix</keyword>
<gene>
    <name evidence="2" type="ORF">OS493_003960</name>
</gene>
<dbReference type="OrthoDB" id="6013975at2759"/>
<keyword evidence="1" id="KW-0472">Membrane</keyword>
<dbReference type="AlphaFoldDB" id="A0A9X0D4G9"/>
<sequence>MLFSPGVQCDLFDQSKSEQSDFYGLKSPSLKSFVQASTTVQDQELHLSGLAVFSKLANACQPIVDVSKSKIQVDKIALVRLANETVCSLHDLAVNAQNAGYSMLMCFYCHDLPTGAGDTGDKLLIPVAYIGSWDCQSTNTSHEEFSILNEAQLLAADQTNVEIRIQVPADSDDLYKMGEYLERLYYWFLLGPIITLEWLRRTKKLCGMSADGQHIDRRLVDDEERATGDEDTVVTVSETDLHSVAEETPRNDDQETEELQPLITVMNDSRTNLSVTSEHTRHIAIYRRVTTIFGNFLKKYTNKVPVGFAYGIAIIAALPVGISSGGSLINLKLTALRTVAIALTLSLSFSTSMQIICKLIKPRKSLFSDCQKSSHCFRGVTREHVWSRLEITRTTCDM</sequence>
<proteinExistence type="predicted"/>
<dbReference type="Proteomes" id="UP001163046">
    <property type="component" value="Unassembled WGS sequence"/>
</dbReference>
<accession>A0A9X0D4G9</accession>
<organism evidence="2 3">
    <name type="scientific">Desmophyllum pertusum</name>
    <dbReference type="NCBI Taxonomy" id="174260"/>
    <lineage>
        <taxon>Eukaryota</taxon>
        <taxon>Metazoa</taxon>
        <taxon>Cnidaria</taxon>
        <taxon>Anthozoa</taxon>
        <taxon>Hexacorallia</taxon>
        <taxon>Scleractinia</taxon>
        <taxon>Caryophylliina</taxon>
        <taxon>Caryophylliidae</taxon>
        <taxon>Desmophyllum</taxon>
    </lineage>
</organism>
<protein>
    <submittedName>
        <fullName evidence="2">Uncharacterized protein</fullName>
    </submittedName>
</protein>
<feature type="transmembrane region" description="Helical" evidence="1">
    <location>
        <begin position="308"/>
        <end position="329"/>
    </location>
</feature>
<keyword evidence="3" id="KW-1185">Reference proteome</keyword>
<keyword evidence="1" id="KW-0812">Transmembrane</keyword>
<comment type="caution">
    <text evidence="2">The sequence shown here is derived from an EMBL/GenBank/DDBJ whole genome shotgun (WGS) entry which is preliminary data.</text>
</comment>
<reference evidence="2" key="1">
    <citation type="submission" date="2023-01" db="EMBL/GenBank/DDBJ databases">
        <title>Genome assembly of the deep-sea coral Lophelia pertusa.</title>
        <authorList>
            <person name="Herrera S."/>
            <person name="Cordes E."/>
        </authorList>
    </citation>
    <scope>NUCLEOTIDE SEQUENCE</scope>
    <source>
        <strain evidence="2">USNM1676648</strain>
        <tissue evidence="2">Polyp</tissue>
    </source>
</reference>
<evidence type="ECO:0000313" key="2">
    <source>
        <dbReference type="EMBL" id="KAJ7386997.1"/>
    </source>
</evidence>
<name>A0A9X0D4G9_9CNID</name>